<evidence type="ECO:0000313" key="2">
    <source>
        <dbReference type="Proteomes" id="UP000675881"/>
    </source>
</evidence>
<gene>
    <name evidence="1" type="ORF">LSAA_6312</name>
</gene>
<dbReference type="EMBL" id="HG994581">
    <property type="protein sequence ID" value="CAF2873421.1"/>
    <property type="molecule type" value="Genomic_DNA"/>
</dbReference>
<accession>A0A7R8CND1</accession>
<dbReference type="AlphaFoldDB" id="A0A7R8CND1"/>
<organism evidence="1 2">
    <name type="scientific">Lepeophtheirus salmonis</name>
    <name type="common">Salmon louse</name>
    <name type="synonym">Caligus salmonis</name>
    <dbReference type="NCBI Taxonomy" id="72036"/>
    <lineage>
        <taxon>Eukaryota</taxon>
        <taxon>Metazoa</taxon>
        <taxon>Ecdysozoa</taxon>
        <taxon>Arthropoda</taxon>
        <taxon>Crustacea</taxon>
        <taxon>Multicrustacea</taxon>
        <taxon>Hexanauplia</taxon>
        <taxon>Copepoda</taxon>
        <taxon>Siphonostomatoida</taxon>
        <taxon>Caligidae</taxon>
        <taxon>Lepeophtheirus</taxon>
    </lineage>
</organism>
<protein>
    <submittedName>
        <fullName evidence="1">(salmon louse) hypothetical protein</fullName>
    </submittedName>
</protein>
<dbReference type="Proteomes" id="UP000675881">
    <property type="component" value="Chromosome 2"/>
</dbReference>
<evidence type="ECO:0000313" key="1">
    <source>
        <dbReference type="EMBL" id="CAF2873421.1"/>
    </source>
</evidence>
<keyword evidence="2" id="KW-1185">Reference proteome</keyword>
<sequence length="138" mass="16132">MKFWIFLCIIDDDDACDIYFEPPDDQVLTHEDSNNESDVKKTENCENLDNTRKTEGAPHKPRLDKIRSPIFLAGLKLTIKINPMMSMLALTMKRSVSERTIKRAVKFLRMKLFARGIKELLTDDIQPEKLEWGMRLLF</sequence>
<proteinExistence type="predicted"/>
<reference evidence="1" key="1">
    <citation type="submission" date="2021-02" db="EMBL/GenBank/DDBJ databases">
        <authorList>
            <person name="Bekaert M."/>
        </authorList>
    </citation>
    <scope>NUCLEOTIDE SEQUENCE</scope>
    <source>
        <strain evidence="1">IoA-00</strain>
    </source>
</reference>
<name>A0A7R8CND1_LEPSM</name>